<organism evidence="2 3">
    <name type="scientific">Faecalibacter bovis</name>
    <dbReference type="NCBI Taxonomy" id="2898187"/>
    <lineage>
        <taxon>Bacteria</taxon>
        <taxon>Pseudomonadati</taxon>
        <taxon>Bacteroidota</taxon>
        <taxon>Flavobacteriia</taxon>
        <taxon>Flavobacteriales</taxon>
        <taxon>Weeksellaceae</taxon>
        <taxon>Faecalibacter</taxon>
    </lineage>
</organism>
<protein>
    <submittedName>
        <fullName evidence="2">Uncharacterized protein</fullName>
    </submittedName>
</protein>
<name>A0ABX7XBV4_9FLAO</name>
<keyword evidence="1" id="KW-0732">Signal</keyword>
<reference evidence="2 3" key="1">
    <citation type="journal article" date="2021" name="Int. J. Syst. Evol. Microbiol.">
        <title>Faecalibacter bovis sp. nov., isolated from cow faeces.</title>
        <authorList>
            <person name="Li F."/>
            <person name="Zhao W."/>
            <person name="Hong Q."/>
            <person name="Shao Q."/>
            <person name="Song J."/>
            <person name="Yang S."/>
        </authorList>
    </citation>
    <scope>NUCLEOTIDE SEQUENCE [LARGE SCALE GENOMIC DNA]</scope>
    <source>
        <strain evidence="2 3">ZY171143</strain>
    </source>
</reference>
<sequence>MKKLLFTLALAMGTSMTVSAQDIVEPEFVGEVLLVKADKTSELLEKSTSQNREVASTGLMITGIGKIRRQIQIDGCCAGIKFKKNEDVQFIVKNIDNNTDPMAIIQIFKFEPKKKVRRAEIASINSFGSAKSNNLTYVPFKGKKYGTSSYIITLSKKEVGEYGIVVNNPNSLDEKATIVSSFAIID</sequence>
<dbReference type="RefSeq" id="WP_230475896.1">
    <property type="nucleotide sequence ID" value="NZ_CP072842.1"/>
</dbReference>
<proteinExistence type="predicted"/>
<feature type="chain" id="PRO_5045541172" evidence="1">
    <location>
        <begin position="21"/>
        <end position="186"/>
    </location>
</feature>
<feature type="signal peptide" evidence="1">
    <location>
        <begin position="1"/>
        <end position="20"/>
    </location>
</feature>
<accession>A0ABX7XBV4</accession>
<evidence type="ECO:0000256" key="1">
    <source>
        <dbReference type="SAM" id="SignalP"/>
    </source>
</evidence>
<keyword evidence="3" id="KW-1185">Reference proteome</keyword>
<reference evidence="3" key="2">
    <citation type="submission" date="2021-04" db="EMBL/GenBank/DDBJ databases">
        <title>Taxonomy of Flavobacteriaceae bacterium ZY171143.</title>
        <authorList>
            <person name="Li F."/>
        </authorList>
    </citation>
    <scope>NUCLEOTIDE SEQUENCE [LARGE SCALE GENOMIC DNA]</scope>
    <source>
        <strain evidence="3">ZY171143</strain>
    </source>
</reference>
<gene>
    <name evidence="2" type="ORF">J9309_10845</name>
</gene>
<evidence type="ECO:0000313" key="3">
    <source>
        <dbReference type="Proteomes" id="UP000672011"/>
    </source>
</evidence>
<dbReference type="EMBL" id="CP072842">
    <property type="protein sequence ID" value="QTV05267.1"/>
    <property type="molecule type" value="Genomic_DNA"/>
</dbReference>
<dbReference type="Proteomes" id="UP000672011">
    <property type="component" value="Chromosome"/>
</dbReference>
<evidence type="ECO:0000313" key="2">
    <source>
        <dbReference type="EMBL" id="QTV05267.1"/>
    </source>
</evidence>